<name>A0ABD6EMR5_9BILA</name>
<dbReference type="InterPro" id="IPR014878">
    <property type="entry name" value="THAP4-like_heme-bd"/>
</dbReference>
<organism evidence="3 4">
    <name type="scientific">Gnathostoma spinigerum</name>
    <dbReference type="NCBI Taxonomy" id="75299"/>
    <lineage>
        <taxon>Eukaryota</taxon>
        <taxon>Metazoa</taxon>
        <taxon>Ecdysozoa</taxon>
        <taxon>Nematoda</taxon>
        <taxon>Chromadorea</taxon>
        <taxon>Rhabditida</taxon>
        <taxon>Spirurina</taxon>
        <taxon>Gnathostomatomorpha</taxon>
        <taxon>Gnathostomatoidea</taxon>
        <taxon>Gnathostomatidae</taxon>
        <taxon>Gnathostoma</taxon>
    </lineage>
</organism>
<feature type="signal peptide" evidence="1">
    <location>
        <begin position="1"/>
        <end position="16"/>
    </location>
</feature>
<evidence type="ECO:0000313" key="3">
    <source>
        <dbReference type="EMBL" id="MFH4977857.1"/>
    </source>
</evidence>
<dbReference type="EMBL" id="JBGFUD010002667">
    <property type="protein sequence ID" value="MFH4977857.1"/>
    <property type="molecule type" value="Genomic_DNA"/>
</dbReference>
<dbReference type="Gene3D" id="2.40.128.20">
    <property type="match status" value="1"/>
</dbReference>
<gene>
    <name evidence="3" type="ORF">AB6A40_004566</name>
</gene>
<evidence type="ECO:0000256" key="1">
    <source>
        <dbReference type="SAM" id="SignalP"/>
    </source>
</evidence>
<evidence type="ECO:0000259" key="2">
    <source>
        <dbReference type="Pfam" id="PF08768"/>
    </source>
</evidence>
<comment type="caution">
    <text evidence="3">The sequence shown here is derived from an EMBL/GenBank/DDBJ whole genome shotgun (WGS) entry which is preliminary data.</text>
</comment>
<keyword evidence="4" id="KW-1185">Reference proteome</keyword>
<feature type="chain" id="PRO_5044752374" description="THAP4-like heme-binding domain-containing protein" evidence="1">
    <location>
        <begin position="17"/>
        <end position="194"/>
    </location>
</feature>
<proteinExistence type="predicted"/>
<accession>A0ABD6EMR5</accession>
<dbReference type="Proteomes" id="UP001608902">
    <property type="component" value="Unassembled WGS sequence"/>
</dbReference>
<dbReference type="SUPFAM" id="SSF50814">
    <property type="entry name" value="Lipocalins"/>
    <property type="match status" value="1"/>
</dbReference>
<dbReference type="Pfam" id="PF08768">
    <property type="entry name" value="THAP4_heme-bd"/>
    <property type="match status" value="1"/>
</dbReference>
<dbReference type="InterPro" id="IPR012674">
    <property type="entry name" value="Calycin"/>
</dbReference>
<feature type="domain" description="THAP4-like heme-binding" evidence="2">
    <location>
        <begin position="65"/>
        <end position="180"/>
    </location>
</feature>
<keyword evidence="1" id="KW-0732">Signal</keyword>
<evidence type="ECO:0000313" key="4">
    <source>
        <dbReference type="Proteomes" id="UP001608902"/>
    </source>
</evidence>
<sequence length="194" mass="22383">MFTQFAVFLLVHFVAASYDDRYDMSKLPFDLRPIRGFIGLWEIISRTDSSNELPPPDLIDIAINPLPKFGARAANITHTYFNHNKEVIRSDYGFMPIKNATRRDPRIHIAYLTTSSEGYSQMEQGQVRGNNISFHLKQFLRRSFAVGNGIEDLEIREFERQMELPDPNHLKMKVRAQTANGVESYIAIYQKISP</sequence>
<reference evidence="3 4" key="1">
    <citation type="submission" date="2024-08" db="EMBL/GenBank/DDBJ databases">
        <title>Gnathostoma spinigerum genome.</title>
        <authorList>
            <person name="Gonzalez-Bertolin B."/>
            <person name="Monzon S."/>
            <person name="Zaballos A."/>
            <person name="Jimenez P."/>
            <person name="Dekumyoy P."/>
            <person name="Varona S."/>
            <person name="Cuesta I."/>
            <person name="Sumanam S."/>
            <person name="Adisakwattana P."/>
            <person name="Gasser R.B."/>
            <person name="Hernandez-Gonzalez A."/>
            <person name="Young N.D."/>
            <person name="Perteguer M.J."/>
        </authorList>
    </citation>
    <scope>NUCLEOTIDE SEQUENCE [LARGE SCALE GENOMIC DNA]</scope>
    <source>
        <strain evidence="3">AL3</strain>
        <tissue evidence="3">Liver</tissue>
    </source>
</reference>
<dbReference type="AlphaFoldDB" id="A0ABD6EMR5"/>
<protein>
    <recommendedName>
        <fullName evidence="2">THAP4-like heme-binding domain-containing protein</fullName>
    </recommendedName>
</protein>